<evidence type="ECO:0000256" key="6">
    <source>
        <dbReference type="SAM" id="Phobius"/>
    </source>
</evidence>
<evidence type="ECO:0000256" key="3">
    <source>
        <dbReference type="ARBA" id="ARBA00022989"/>
    </source>
</evidence>
<feature type="transmembrane region" description="Helical" evidence="6">
    <location>
        <begin position="299"/>
        <end position="319"/>
    </location>
</feature>
<comment type="subcellular location">
    <subcellularLocation>
        <location evidence="1">Cell membrane</location>
        <topology evidence="1">Multi-pass membrane protein</topology>
    </subcellularLocation>
</comment>
<dbReference type="GO" id="GO:0022857">
    <property type="term" value="F:transmembrane transporter activity"/>
    <property type="evidence" value="ECO:0007669"/>
    <property type="project" value="InterPro"/>
</dbReference>
<keyword evidence="9" id="KW-1185">Reference proteome</keyword>
<sequence length="417" mass="44079">MRAALRSRSIRTFLATQFLLEVQFWFPIWLIYLIDLGFSLTTAVLADAVFRIVSVLCEFPVGMAADLLGRRRTYLALAGGSVLTFALISQIRSVQMLFAAWVLWGVLWALTSGAASTYLYELCSRDHRPVDPSKAFGLMRAAGSVSVLLSLLAAGYVYEADPRLPFAVTAALAAAAFLLALTLPETAGPRPVGRLSSMWGGVRGALADSRVRRAVWLGVLLLLFGWSARILFQPLALELNLSAEVTGWMYAAFAAAAVLGGLAAGHVGVRRRRAGLALAFLLVLGALVALSQAPRLGPFVFLPVMGFGYALGTTLLEVLTNEVSPRPVRAMIFGVVACLAGLGIALARPALGVLATDHSTAFAAGVWSGCGAVVVALALWLARGLPRAPEGGASPAGPIVPSSRTPGMPASRRARRR</sequence>
<evidence type="ECO:0000256" key="5">
    <source>
        <dbReference type="SAM" id="MobiDB-lite"/>
    </source>
</evidence>
<feature type="transmembrane region" description="Helical" evidence="6">
    <location>
        <begin position="248"/>
        <end position="269"/>
    </location>
</feature>
<feature type="transmembrane region" description="Helical" evidence="6">
    <location>
        <begin position="214"/>
        <end position="236"/>
    </location>
</feature>
<evidence type="ECO:0000313" key="8">
    <source>
        <dbReference type="EMBL" id="SBV26569.1"/>
    </source>
</evidence>
<feature type="transmembrane region" description="Helical" evidence="6">
    <location>
        <begin position="97"/>
        <end position="120"/>
    </location>
</feature>
<dbReference type="PROSITE" id="PS50850">
    <property type="entry name" value="MFS"/>
    <property type="match status" value="1"/>
</dbReference>
<feature type="transmembrane region" description="Helical" evidence="6">
    <location>
        <begin position="141"/>
        <end position="158"/>
    </location>
</feature>
<feature type="transmembrane region" description="Helical" evidence="6">
    <location>
        <begin position="12"/>
        <end position="34"/>
    </location>
</feature>
<dbReference type="RefSeq" id="WP_091589644.1">
    <property type="nucleotide sequence ID" value="NZ_JBHRWG010000003.1"/>
</dbReference>
<evidence type="ECO:0000259" key="7">
    <source>
        <dbReference type="PROSITE" id="PS50850"/>
    </source>
</evidence>
<accession>A0A1C3N1W7</accession>
<proteinExistence type="predicted"/>
<dbReference type="PANTHER" id="PTHR23530:SF1">
    <property type="entry name" value="PERMEASE, MAJOR FACILITATOR SUPERFAMILY-RELATED"/>
    <property type="match status" value="1"/>
</dbReference>
<feature type="region of interest" description="Disordered" evidence="5">
    <location>
        <begin position="389"/>
        <end position="417"/>
    </location>
</feature>
<dbReference type="STRING" id="307121.GA0070620_2063"/>
<feature type="transmembrane region" description="Helical" evidence="6">
    <location>
        <begin position="276"/>
        <end position="293"/>
    </location>
</feature>
<evidence type="ECO:0000256" key="1">
    <source>
        <dbReference type="ARBA" id="ARBA00004651"/>
    </source>
</evidence>
<organism evidence="8 9">
    <name type="scientific">Micromonospora krabiensis</name>
    <dbReference type="NCBI Taxonomy" id="307121"/>
    <lineage>
        <taxon>Bacteria</taxon>
        <taxon>Bacillati</taxon>
        <taxon>Actinomycetota</taxon>
        <taxon>Actinomycetes</taxon>
        <taxon>Micromonosporales</taxon>
        <taxon>Micromonosporaceae</taxon>
        <taxon>Micromonospora</taxon>
    </lineage>
</organism>
<evidence type="ECO:0000256" key="4">
    <source>
        <dbReference type="ARBA" id="ARBA00023136"/>
    </source>
</evidence>
<dbReference type="InterPro" id="IPR053160">
    <property type="entry name" value="MFS_DHA3_Transporter"/>
</dbReference>
<feature type="transmembrane region" description="Helical" evidence="6">
    <location>
        <begin position="40"/>
        <end position="61"/>
    </location>
</feature>
<dbReference type="OrthoDB" id="350307at2"/>
<dbReference type="InterPro" id="IPR020846">
    <property type="entry name" value="MFS_dom"/>
</dbReference>
<evidence type="ECO:0000256" key="2">
    <source>
        <dbReference type="ARBA" id="ARBA00022692"/>
    </source>
</evidence>
<feature type="transmembrane region" description="Helical" evidence="6">
    <location>
        <begin position="331"/>
        <end position="355"/>
    </location>
</feature>
<protein>
    <submittedName>
        <fullName evidence="8">Predicted arabinose efflux permease, MFS family</fullName>
    </submittedName>
</protein>
<dbReference type="Pfam" id="PF07690">
    <property type="entry name" value="MFS_1"/>
    <property type="match status" value="1"/>
</dbReference>
<dbReference type="GO" id="GO:0005886">
    <property type="term" value="C:plasma membrane"/>
    <property type="evidence" value="ECO:0007669"/>
    <property type="project" value="UniProtKB-SubCell"/>
</dbReference>
<dbReference type="PANTHER" id="PTHR23530">
    <property type="entry name" value="TRANSPORT PROTEIN-RELATED"/>
    <property type="match status" value="1"/>
</dbReference>
<dbReference type="EMBL" id="LT598496">
    <property type="protein sequence ID" value="SBV26569.1"/>
    <property type="molecule type" value="Genomic_DNA"/>
</dbReference>
<feature type="transmembrane region" description="Helical" evidence="6">
    <location>
        <begin position="164"/>
        <end position="184"/>
    </location>
</feature>
<gene>
    <name evidence="8" type="ORF">GA0070620_2063</name>
</gene>
<dbReference type="Gene3D" id="1.20.1250.20">
    <property type="entry name" value="MFS general substrate transporter like domains"/>
    <property type="match status" value="1"/>
</dbReference>
<feature type="transmembrane region" description="Helical" evidence="6">
    <location>
        <begin position="361"/>
        <end position="382"/>
    </location>
</feature>
<feature type="transmembrane region" description="Helical" evidence="6">
    <location>
        <begin position="73"/>
        <end position="91"/>
    </location>
</feature>
<keyword evidence="4 6" id="KW-0472">Membrane</keyword>
<dbReference type="InterPro" id="IPR036259">
    <property type="entry name" value="MFS_trans_sf"/>
</dbReference>
<dbReference type="Proteomes" id="UP000199393">
    <property type="component" value="Chromosome I"/>
</dbReference>
<name>A0A1C3N1W7_9ACTN</name>
<keyword evidence="2 6" id="KW-0812">Transmembrane</keyword>
<feature type="domain" description="Major facilitator superfamily (MFS) profile" evidence="7">
    <location>
        <begin position="1"/>
        <end position="389"/>
    </location>
</feature>
<keyword evidence="3 6" id="KW-1133">Transmembrane helix</keyword>
<dbReference type="AlphaFoldDB" id="A0A1C3N1W7"/>
<dbReference type="PROSITE" id="PS00216">
    <property type="entry name" value="SUGAR_TRANSPORT_1"/>
    <property type="match status" value="1"/>
</dbReference>
<dbReference type="SUPFAM" id="SSF103473">
    <property type="entry name" value="MFS general substrate transporter"/>
    <property type="match status" value="1"/>
</dbReference>
<dbReference type="InterPro" id="IPR011701">
    <property type="entry name" value="MFS"/>
</dbReference>
<reference evidence="9" key="1">
    <citation type="submission" date="2016-06" db="EMBL/GenBank/DDBJ databases">
        <authorList>
            <person name="Varghese N."/>
        </authorList>
    </citation>
    <scope>NUCLEOTIDE SEQUENCE [LARGE SCALE GENOMIC DNA]</scope>
    <source>
        <strain evidence="9">DSM 45344</strain>
    </source>
</reference>
<dbReference type="InterPro" id="IPR005829">
    <property type="entry name" value="Sugar_transporter_CS"/>
</dbReference>
<evidence type="ECO:0000313" key="9">
    <source>
        <dbReference type="Proteomes" id="UP000199393"/>
    </source>
</evidence>